<name>A0A6M8HPT9_9PROT</name>
<feature type="transmembrane region" description="Helical" evidence="1">
    <location>
        <begin position="12"/>
        <end position="33"/>
    </location>
</feature>
<keyword evidence="1" id="KW-0472">Membrane</keyword>
<feature type="transmembrane region" description="Helical" evidence="1">
    <location>
        <begin position="324"/>
        <end position="347"/>
    </location>
</feature>
<protein>
    <recommendedName>
        <fullName evidence="4">Transmembrane protein</fullName>
    </recommendedName>
</protein>
<feature type="transmembrane region" description="Helical" evidence="1">
    <location>
        <begin position="191"/>
        <end position="212"/>
    </location>
</feature>
<dbReference type="Proteomes" id="UP000500767">
    <property type="component" value="Chromosome"/>
</dbReference>
<accession>A0A6M8HPT9</accession>
<evidence type="ECO:0000313" key="2">
    <source>
        <dbReference type="EMBL" id="QKE90434.1"/>
    </source>
</evidence>
<dbReference type="AlphaFoldDB" id="A0A6M8HPT9"/>
<evidence type="ECO:0000313" key="3">
    <source>
        <dbReference type="Proteomes" id="UP000500767"/>
    </source>
</evidence>
<evidence type="ECO:0008006" key="4">
    <source>
        <dbReference type="Google" id="ProtNLM"/>
    </source>
</evidence>
<reference evidence="2 3" key="1">
    <citation type="journal article" date="2014" name="World J. Microbiol. Biotechnol.">
        <title>Biodiversity and physiological characteristics of Antarctic and Arctic lichens-associated bacteria.</title>
        <authorList>
            <person name="Lee Y.M."/>
            <person name="Kim E.H."/>
            <person name="Lee H.K."/>
            <person name="Hong S.G."/>
        </authorList>
    </citation>
    <scope>NUCLEOTIDE SEQUENCE [LARGE SCALE GENOMIC DNA]</scope>
    <source>
        <strain evidence="2 3">PAMC 26569</strain>
    </source>
</reference>
<keyword evidence="1" id="KW-1133">Transmembrane helix</keyword>
<evidence type="ECO:0000256" key="1">
    <source>
        <dbReference type="SAM" id="Phobius"/>
    </source>
</evidence>
<dbReference type="KEGG" id="lck:HN018_10665"/>
<organism evidence="2 3">
    <name type="scientific">Lichenicola cladoniae</name>
    <dbReference type="NCBI Taxonomy" id="1484109"/>
    <lineage>
        <taxon>Bacteria</taxon>
        <taxon>Pseudomonadati</taxon>
        <taxon>Pseudomonadota</taxon>
        <taxon>Alphaproteobacteria</taxon>
        <taxon>Acetobacterales</taxon>
        <taxon>Acetobacteraceae</taxon>
        <taxon>Lichenicola</taxon>
    </lineage>
</organism>
<feature type="transmembrane region" description="Helical" evidence="1">
    <location>
        <begin position="158"/>
        <end position="179"/>
    </location>
</feature>
<keyword evidence="1" id="KW-0812">Transmembrane</keyword>
<feature type="transmembrane region" description="Helical" evidence="1">
    <location>
        <begin position="300"/>
        <end position="318"/>
    </location>
</feature>
<feature type="transmembrane region" description="Helical" evidence="1">
    <location>
        <begin position="232"/>
        <end position="257"/>
    </location>
</feature>
<keyword evidence="3" id="KW-1185">Reference proteome</keyword>
<feature type="transmembrane region" description="Helical" evidence="1">
    <location>
        <begin position="105"/>
        <end position="128"/>
    </location>
</feature>
<feature type="transmembrane region" description="Helical" evidence="1">
    <location>
        <begin position="359"/>
        <end position="379"/>
    </location>
</feature>
<dbReference type="RefSeq" id="WP_171835383.1">
    <property type="nucleotide sequence ID" value="NZ_CP053708.1"/>
</dbReference>
<feature type="transmembrane region" description="Helical" evidence="1">
    <location>
        <begin position="81"/>
        <end position="98"/>
    </location>
</feature>
<sequence length="560" mass="61007">MFDKSRAGPATRLLAARLPLAIFAGLVCLWPVIMHGGWPYNHDGLRALLRIVEEAGQWQAGHPLPLWSNVFQQAYGSPAPILYHKLFSAVGACIWLLTGSPQTTLCLTLLLFMVIGFIGTGFALRMLAGRPVLAVEALSGWVLLSCNYSTTDWLSRGAMAEFAALCLLPYLFAWCIVLLQHGRCSRWIGPLMALLWLAHSGIALYCIIPLGLCTTVAAVRHGRALQNAIRPLFQAIAIFAVLILPFVLAALPMLAFADTPFLILHYRPQFTHAQFHRLFADPDWHWGDHSEGMTVQIDPLLLAVAAALALVIVVRPRLHWPALFLLLTAVLVVLLQLRAAVPLYAVIPGFAYIQFTWRLLCFLSVALSIGLGVVLVAVLDDRNGSPRSLPAPVIAGLVCLAMVSGLGKPRAPGPTEKWFSKADMTLGGQGIPTSGVSMEAPEYLPRVPGGPQEFGVLWQSARRSGLCTATLLGDPNREAAELHFRNDCSADAEIALPVFLAPGMRASHDAVSVAMVRGCDDPRVRLRPGAARVINLQMPGFFTALQDWWHGQASERRCET</sequence>
<gene>
    <name evidence="2" type="ORF">HN018_10665</name>
</gene>
<dbReference type="EMBL" id="CP053708">
    <property type="protein sequence ID" value="QKE90434.1"/>
    <property type="molecule type" value="Genomic_DNA"/>
</dbReference>
<proteinExistence type="predicted"/>